<comment type="similarity">
    <text evidence="2">Belongs to the FliH family.</text>
</comment>
<accession>A0ABY8Q479</accession>
<feature type="domain" description="Flagellar assembly protein FliH/Type III secretion system HrpE" evidence="8">
    <location>
        <begin position="183"/>
        <end position="248"/>
    </location>
</feature>
<sequence length="260" mass="26877">MTDGEAPRMGHAEVMAMIRASAQKGFAARSPVGEADAVFRPARLDAVRRIDPDATAMVEAVVATEDGGITVAAGEVMAPARATPSAHVSTEEMAQRLAEARAEGYAQGRADGIEAGHATGHAEGVVAGRAEAEATIGPARALFLEAVARLEDSTGIADGLAGILAEAVRNLAAERAGQMIDALPVAFAERVEALADRVAQGVRAVSVRLHPDDLEAIRPHLAGCEVLEGAMLSADARLSRGDVEVRAEGIRLADLLEVRG</sequence>
<keyword evidence="5" id="KW-1005">Bacterial flagellum biogenesis</keyword>
<evidence type="ECO:0000256" key="1">
    <source>
        <dbReference type="ARBA" id="ARBA00003041"/>
    </source>
</evidence>
<evidence type="ECO:0000256" key="4">
    <source>
        <dbReference type="ARBA" id="ARBA00022448"/>
    </source>
</evidence>
<organism evidence="9 10">
    <name type="scientific">Fuscovulum ytuae</name>
    <dbReference type="NCBI Taxonomy" id="3042299"/>
    <lineage>
        <taxon>Bacteria</taxon>
        <taxon>Pseudomonadati</taxon>
        <taxon>Pseudomonadota</taxon>
        <taxon>Alphaproteobacteria</taxon>
        <taxon>Rhodobacterales</taxon>
        <taxon>Paracoccaceae</taxon>
        <taxon>Fuscovulum</taxon>
    </lineage>
</organism>
<evidence type="ECO:0000259" key="8">
    <source>
        <dbReference type="Pfam" id="PF02108"/>
    </source>
</evidence>
<reference evidence="9 10" key="1">
    <citation type="submission" date="2023-04" db="EMBL/GenBank/DDBJ databases">
        <title>YMD61, complete Genome.</title>
        <authorList>
            <person name="Zhang J."/>
        </authorList>
    </citation>
    <scope>NUCLEOTIDE SEQUENCE [LARGE SCALE GENOMIC DNA]</scope>
    <source>
        <strain evidence="9 10">YMD61</strain>
    </source>
</reference>
<dbReference type="PANTHER" id="PTHR34982:SF1">
    <property type="entry name" value="FLAGELLAR ASSEMBLY PROTEIN FLIH"/>
    <property type="match status" value="1"/>
</dbReference>
<dbReference type="PANTHER" id="PTHR34982">
    <property type="entry name" value="YOP PROTEINS TRANSLOCATION PROTEIN L"/>
    <property type="match status" value="1"/>
</dbReference>
<protein>
    <recommendedName>
        <fullName evidence="3">Flagellar assembly protein FliH</fullName>
    </recommendedName>
</protein>
<keyword evidence="10" id="KW-1185">Reference proteome</keyword>
<gene>
    <name evidence="9" type="ORF">QF092_11530</name>
</gene>
<evidence type="ECO:0000256" key="6">
    <source>
        <dbReference type="ARBA" id="ARBA00022927"/>
    </source>
</evidence>
<dbReference type="Pfam" id="PF02108">
    <property type="entry name" value="FliH"/>
    <property type="match status" value="1"/>
</dbReference>
<evidence type="ECO:0000313" key="10">
    <source>
        <dbReference type="Proteomes" id="UP001230978"/>
    </source>
</evidence>
<evidence type="ECO:0000256" key="2">
    <source>
        <dbReference type="ARBA" id="ARBA00006602"/>
    </source>
</evidence>
<dbReference type="EMBL" id="CP124535">
    <property type="protein sequence ID" value="WGV14916.1"/>
    <property type="molecule type" value="Genomic_DNA"/>
</dbReference>
<comment type="function">
    <text evidence="1">Needed for flagellar regrowth and assembly.</text>
</comment>
<dbReference type="InterPro" id="IPR051472">
    <property type="entry name" value="T3SS_Stator/FliH"/>
</dbReference>
<keyword evidence="4" id="KW-0813">Transport</keyword>
<dbReference type="InterPro" id="IPR018035">
    <property type="entry name" value="Flagellar_FliH/T3SS_HrpE"/>
</dbReference>
<proteinExistence type="inferred from homology"/>
<evidence type="ECO:0000256" key="3">
    <source>
        <dbReference type="ARBA" id="ARBA00016507"/>
    </source>
</evidence>
<keyword evidence="6" id="KW-0653">Protein transport</keyword>
<evidence type="ECO:0000313" key="9">
    <source>
        <dbReference type="EMBL" id="WGV14916.1"/>
    </source>
</evidence>
<evidence type="ECO:0000256" key="7">
    <source>
        <dbReference type="ARBA" id="ARBA00023225"/>
    </source>
</evidence>
<keyword evidence="7" id="KW-1006">Bacterial flagellum protein export</keyword>
<dbReference type="RefSeq" id="WP_281464047.1">
    <property type="nucleotide sequence ID" value="NZ_CP124535.1"/>
</dbReference>
<name>A0ABY8Q479_9RHOB</name>
<evidence type="ECO:0000256" key="5">
    <source>
        <dbReference type="ARBA" id="ARBA00022795"/>
    </source>
</evidence>
<dbReference type="Proteomes" id="UP001230978">
    <property type="component" value="Chromosome"/>
</dbReference>